<proteinExistence type="predicted"/>
<evidence type="ECO:0000313" key="1">
    <source>
        <dbReference type="EMBL" id="SNR82810.1"/>
    </source>
</evidence>
<sequence>MRMMLRLQVPPEAGSEAMRSGRIGQIMQDLMDRLQPEAAYFHEQNGMRGASIVFDLESPALMPAIAEPLYQELGATVEFLPVMNMEDMQRALADVQHVGQPGGA</sequence>
<dbReference type="EMBL" id="FZNO01000029">
    <property type="protein sequence ID" value="SNR82810.1"/>
    <property type="molecule type" value="Genomic_DNA"/>
</dbReference>
<evidence type="ECO:0000313" key="2">
    <source>
        <dbReference type="Proteomes" id="UP000198403"/>
    </source>
</evidence>
<dbReference type="OrthoDB" id="120749at2"/>
<accession>A0A238ZHW4</accession>
<organism evidence="1 2">
    <name type="scientific">Blastococcus mobilis</name>
    <dbReference type="NCBI Taxonomy" id="1938746"/>
    <lineage>
        <taxon>Bacteria</taxon>
        <taxon>Bacillati</taxon>
        <taxon>Actinomycetota</taxon>
        <taxon>Actinomycetes</taxon>
        <taxon>Geodermatophilales</taxon>
        <taxon>Geodermatophilaceae</taxon>
        <taxon>Blastococcus</taxon>
    </lineage>
</organism>
<name>A0A238ZHW4_9ACTN</name>
<dbReference type="AlphaFoldDB" id="A0A238ZHW4"/>
<reference evidence="1 2" key="1">
    <citation type="submission" date="2017-06" db="EMBL/GenBank/DDBJ databases">
        <authorList>
            <person name="Kim H.J."/>
            <person name="Triplett B.A."/>
        </authorList>
    </citation>
    <scope>NUCLEOTIDE SEQUENCE [LARGE SCALE GENOMIC DNA]</scope>
    <source>
        <strain evidence="1 2">DSM 44272</strain>
    </source>
</reference>
<evidence type="ECO:0008006" key="3">
    <source>
        <dbReference type="Google" id="ProtNLM"/>
    </source>
</evidence>
<gene>
    <name evidence="1" type="ORF">SAMN06272737_1294</name>
</gene>
<protein>
    <recommendedName>
        <fullName evidence="3">Muconolactone delta-isomerase</fullName>
    </recommendedName>
</protein>
<keyword evidence="2" id="KW-1185">Reference proteome</keyword>
<dbReference type="Proteomes" id="UP000198403">
    <property type="component" value="Unassembled WGS sequence"/>
</dbReference>